<dbReference type="InterPro" id="IPR000477">
    <property type="entry name" value="RT_dom"/>
</dbReference>
<evidence type="ECO:0000313" key="3">
    <source>
        <dbReference type="Proteomes" id="UP000031668"/>
    </source>
</evidence>
<dbReference type="Gene3D" id="3.30.70.270">
    <property type="match status" value="1"/>
</dbReference>
<dbReference type="Proteomes" id="UP000031668">
    <property type="component" value="Unassembled WGS sequence"/>
</dbReference>
<dbReference type="PANTHER" id="PTHR37984">
    <property type="entry name" value="PROTEIN CBG26694"/>
    <property type="match status" value="1"/>
</dbReference>
<organism evidence="2 3">
    <name type="scientific">Thelohanellus kitauei</name>
    <name type="common">Myxosporean</name>
    <dbReference type="NCBI Taxonomy" id="669202"/>
    <lineage>
        <taxon>Eukaryota</taxon>
        <taxon>Metazoa</taxon>
        <taxon>Cnidaria</taxon>
        <taxon>Myxozoa</taxon>
        <taxon>Myxosporea</taxon>
        <taxon>Bivalvulida</taxon>
        <taxon>Platysporina</taxon>
        <taxon>Myxobolidae</taxon>
        <taxon>Thelohanellus</taxon>
    </lineage>
</organism>
<gene>
    <name evidence="2" type="ORF">RF11_00985</name>
</gene>
<sequence>MNLENLLEQQGKLFSSKQGLNKDQKEQISFSAGSQTKIFRHRAVPFALKHKVEEELSTLMNQGFYCPGEPTQRKYMLGFSDIFRSTRALRDTYWADFKLSINKYVQAGLFPILQFKFIISNLSGGEKFAVIFLNGAYKYQCQITRANISRLQPTVVTLDTKCYHLECHVHHRYSKTMSEFLSGIRGVSCYLDDIVITGRNNEEHLTYIQTIFMRLEQCGLTRQVYKFKFVPDKIKYLGNVIYKNGIFPTTESIGPIMNCPEPTNTKELK</sequence>
<dbReference type="PANTHER" id="PTHR37984:SF5">
    <property type="entry name" value="PROTEIN NYNRIN-LIKE"/>
    <property type="match status" value="1"/>
</dbReference>
<comment type="caution">
    <text evidence="2">The sequence shown here is derived from an EMBL/GenBank/DDBJ whole genome shotgun (WGS) entry which is preliminary data.</text>
</comment>
<feature type="domain" description="Reverse transcriptase" evidence="1">
    <location>
        <begin position="173"/>
        <end position="239"/>
    </location>
</feature>
<dbReference type="OrthoDB" id="5989411at2759"/>
<name>A0A0C2INL7_THEKT</name>
<dbReference type="InterPro" id="IPR050951">
    <property type="entry name" value="Retrovirus_Pol_polyprotein"/>
</dbReference>
<dbReference type="EMBL" id="JWZT01003310">
    <property type="protein sequence ID" value="KII67079.1"/>
    <property type="molecule type" value="Genomic_DNA"/>
</dbReference>
<dbReference type="SUPFAM" id="SSF56672">
    <property type="entry name" value="DNA/RNA polymerases"/>
    <property type="match status" value="1"/>
</dbReference>
<keyword evidence="3" id="KW-1185">Reference proteome</keyword>
<protein>
    <submittedName>
        <fullName evidence="2">Retrovirus-related Pol polyprotein</fullName>
    </submittedName>
</protein>
<dbReference type="InterPro" id="IPR043128">
    <property type="entry name" value="Rev_trsase/Diguanyl_cyclase"/>
</dbReference>
<proteinExistence type="predicted"/>
<evidence type="ECO:0000259" key="1">
    <source>
        <dbReference type="Pfam" id="PF00078"/>
    </source>
</evidence>
<dbReference type="InterPro" id="IPR043502">
    <property type="entry name" value="DNA/RNA_pol_sf"/>
</dbReference>
<dbReference type="Pfam" id="PF00078">
    <property type="entry name" value="RVT_1"/>
    <property type="match status" value="1"/>
</dbReference>
<reference evidence="2 3" key="1">
    <citation type="journal article" date="2014" name="Genome Biol. Evol.">
        <title>The genome of the myxosporean Thelohanellus kitauei shows adaptations to nutrient acquisition within its fish host.</title>
        <authorList>
            <person name="Yang Y."/>
            <person name="Xiong J."/>
            <person name="Zhou Z."/>
            <person name="Huo F."/>
            <person name="Miao W."/>
            <person name="Ran C."/>
            <person name="Liu Y."/>
            <person name="Zhang J."/>
            <person name="Feng J."/>
            <person name="Wang M."/>
            <person name="Wang M."/>
            <person name="Wang L."/>
            <person name="Yao B."/>
        </authorList>
    </citation>
    <scope>NUCLEOTIDE SEQUENCE [LARGE SCALE GENOMIC DNA]</scope>
    <source>
        <strain evidence="2">Wuqing</strain>
    </source>
</reference>
<dbReference type="AlphaFoldDB" id="A0A0C2INL7"/>
<evidence type="ECO:0000313" key="2">
    <source>
        <dbReference type="EMBL" id="KII67079.1"/>
    </source>
</evidence>
<accession>A0A0C2INL7</accession>